<dbReference type="EMBL" id="QKWH01000001">
    <property type="protein sequence ID" value="PZR54860.1"/>
    <property type="molecule type" value="Genomic_DNA"/>
</dbReference>
<name>A0A2W5WUN7_9MICO</name>
<keyword evidence="2" id="KW-1185">Reference proteome</keyword>
<comment type="caution">
    <text evidence="1">The sequence shown here is derived from an EMBL/GenBank/DDBJ whole genome shotgun (WGS) entry which is preliminary data.</text>
</comment>
<dbReference type="AlphaFoldDB" id="A0A2W5WUN7"/>
<proteinExistence type="predicted"/>
<sequence length="60" mass="6703">MRDWVQRHNALGLEFANACGRLVGLPVTGAFFLVSNSVLHRSRAEPFEGPVSRLERVPLQ</sequence>
<evidence type="ECO:0000313" key="2">
    <source>
        <dbReference type="Proteomes" id="UP000248783"/>
    </source>
</evidence>
<reference evidence="1 2" key="1">
    <citation type="submission" date="2018-06" db="EMBL/GenBank/DDBJ databases">
        <title>Whole genome sequencing of a novel hydrocarbon degrading bacterial strain, PW21 isolated from oil contaminated produced water sample.</title>
        <authorList>
            <person name="Nagkirti P."/>
            <person name="Shaikh A."/>
            <person name="Gowdaman V."/>
            <person name="Engineer A.E."/>
            <person name="Dagar S."/>
            <person name="Dhakephalkar P.K."/>
        </authorList>
    </citation>
    <scope>NUCLEOTIDE SEQUENCE [LARGE SCALE GENOMIC DNA]</scope>
    <source>
        <strain evidence="1 2">PW21</strain>
    </source>
</reference>
<dbReference type="Proteomes" id="UP000248783">
    <property type="component" value="Unassembled WGS sequence"/>
</dbReference>
<accession>A0A2W5WUN7</accession>
<organism evidence="1 2">
    <name type="scientific">Xylanimonas oleitrophica</name>
    <dbReference type="NCBI Taxonomy" id="2607479"/>
    <lineage>
        <taxon>Bacteria</taxon>
        <taxon>Bacillati</taxon>
        <taxon>Actinomycetota</taxon>
        <taxon>Actinomycetes</taxon>
        <taxon>Micrococcales</taxon>
        <taxon>Promicromonosporaceae</taxon>
        <taxon>Xylanimonas</taxon>
    </lineage>
</organism>
<evidence type="ECO:0000313" key="1">
    <source>
        <dbReference type="EMBL" id="PZR54860.1"/>
    </source>
</evidence>
<protein>
    <submittedName>
        <fullName evidence="1">Uncharacterized protein</fullName>
    </submittedName>
</protein>
<gene>
    <name evidence="1" type="ORF">DNL40_00160</name>
</gene>